<dbReference type="AlphaFoldDB" id="A0A5D9C8K9"/>
<keyword evidence="2" id="KW-0326">Glycosidase</keyword>
<dbReference type="EMBL" id="VTOU01000002">
    <property type="protein sequence ID" value="TZG27703.1"/>
    <property type="molecule type" value="Genomic_DNA"/>
</dbReference>
<dbReference type="EC" id="3.2.2.15" evidence="2"/>
<evidence type="ECO:0000313" key="2">
    <source>
        <dbReference type="EMBL" id="TZG27703.1"/>
    </source>
</evidence>
<gene>
    <name evidence="2" type="ORF">FYJ91_09030</name>
</gene>
<evidence type="ECO:0000313" key="3">
    <source>
        <dbReference type="Proteomes" id="UP000322077"/>
    </source>
</evidence>
<dbReference type="RefSeq" id="WP_149521916.1">
    <property type="nucleotide sequence ID" value="NZ_VTOU01000002.1"/>
</dbReference>
<dbReference type="SUPFAM" id="SSF52141">
    <property type="entry name" value="Uracil-DNA glycosylase-like"/>
    <property type="match status" value="1"/>
</dbReference>
<dbReference type="Pfam" id="PF03167">
    <property type="entry name" value="UDG"/>
    <property type="match status" value="1"/>
</dbReference>
<dbReference type="SMART" id="SM00987">
    <property type="entry name" value="UreE_C"/>
    <property type="match status" value="1"/>
</dbReference>
<comment type="caution">
    <text evidence="2">The sequence shown here is derived from an EMBL/GenBank/DDBJ whole genome shotgun (WGS) entry which is preliminary data.</text>
</comment>
<dbReference type="NCBIfam" id="TIGR04274">
    <property type="entry name" value="hypoxanDNAglyco"/>
    <property type="match status" value="1"/>
</dbReference>
<proteinExistence type="predicted"/>
<dbReference type="InterPro" id="IPR005122">
    <property type="entry name" value="Uracil-DNA_glycosylase-like"/>
</dbReference>
<dbReference type="CDD" id="cd10032">
    <property type="entry name" value="UDG-F6_HDG"/>
    <property type="match status" value="1"/>
</dbReference>
<evidence type="ECO:0000259" key="1">
    <source>
        <dbReference type="SMART" id="SM00986"/>
    </source>
</evidence>
<dbReference type="InterPro" id="IPR026353">
    <property type="entry name" value="Hypoxan-DNA_Glyclase"/>
</dbReference>
<organism evidence="2 3">
    <name type="scientific">Sphingomonas montanisoli</name>
    <dbReference type="NCBI Taxonomy" id="2606412"/>
    <lineage>
        <taxon>Bacteria</taxon>
        <taxon>Pseudomonadati</taxon>
        <taxon>Pseudomonadota</taxon>
        <taxon>Alphaproteobacteria</taxon>
        <taxon>Sphingomonadales</taxon>
        <taxon>Sphingomonadaceae</taxon>
        <taxon>Sphingomonas</taxon>
    </lineage>
</organism>
<dbReference type="GO" id="GO:0033958">
    <property type="term" value="F:DNA-deoxyinosine glycosylase activity"/>
    <property type="evidence" value="ECO:0007669"/>
    <property type="project" value="UniProtKB-EC"/>
</dbReference>
<dbReference type="InterPro" id="IPR036895">
    <property type="entry name" value="Uracil-DNA_glycosylase-like_sf"/>
</dbReference>
<keyword evidence="2" id="KW-0378">Hydrolase</keyword>
<feature type="domain" description="Uracil-DNA glycosylase-like" evidence="1">
    <location>
        <begin position="8"/>
        <end position="159"/>
    </location>
</feature>
<dbReference type="Gene3D" id="3.40.470.10">
    <property type="entry name" value="Uracil-DNA glycosylase-like domain"/>
    <property type="match status" value="1"/>
</dbReference>
<protein>
    <submittedName>
        <fullName evidence="2">DNA-deoxyinosine glycosylase</fullName>
        <ecNumber evidence="2">3.2.2.15</ecNumber>
    </submittedName>
</protein>
<sequence length="167" mass="17793">MTRKASFPPIVDARTRVLLLGSLPGEASLKAERYYAHPQNQFWKLVGGAIGVDLHAMDYNARLAALRAAHVGVWDVVADAVRAGSLDGAIKDHRGNDLTGLIDRLPALRAIGFNGGTAARIGRKLLAGATHPPLIDLPSSSPAFTKPLSEKQHAWSAVSFWLGAAKI</sequence>
<dbReference type="Proteomes" id="UP000322077">
    <property type="component" value="Unassembled WGS sequence"/>
</dbReference>
<accession>A0A5D9C8K9</accession>
<keyword evidence="3" id="KW-1185">Reference proteome</keyword>
<name>A0A5D9C8K9_9SPHN</name>
<reference evidence="2 3" key="1">
    <citation type="submission" date="2019-08" db="EMBL/GenBank/DDBJ databases">
        <authorList>
            <person name="Wang G."/>
            <person name="Xu Z."/>
        </authorList>
    </citation>
    <scope>NUCLEOTIDE SEQUENCE [LARGE SCALE GENOMIC DNA]</scope>
    <source>
        <strain evidence="2 3">ZX</strain>
    </source>
</reference>
<dbReference type="SMART" id="SM00986">
    <property type="entry name" value="UDG"/>
    <property type="match status" value="1"/>
</dbReference>